<feature type="binding site" evidence="6">
    <location>
        <position position="363"/>
    </location>
    <ligand>
        <name>Ca(2+)</name>
        <dbReference type="ChEBI" id="CHEBI:29108"/>
    </ligand>
</feature>
<dbReference type="SUPFAM" id="SSF101887">
    <property type="entry name" value="Apyrase"/>
    <property type="match status" value="1"/>
</dbReference>
<evidence type="ECO:0000256" key="5">
    <source>
        <dbReference type="ARBA" id="ARBA00025738"/>
    </source>
</evidence>
<dbReference type="AlphaFoldDB" id="A0AB39ZA67"/>
<evidence type="ECO:0000256" key="6">
    <source>
        <dbReference type="PIRSR" id="PIRSR609283-1"/>
    </source>
</evidence>
<reference evidence="9" key="1">
    <citation type="submission" date="2025-08" db="UniProtKB">
        <authorList>
            <consortium name="RefSeq"/>
        </authorList>
    </citation>
    <scope>IDENTIFICATION</scope>
</reference>
<feature type="transmembrane region" description="Helical" evidence="7">
    <location>
        <begin position="42"/>
        <end position="62"/>
    </location>
</feature>
<comment type="similarity">
    <text evidence="5">Belongs to the apyrase family.</text>
</comment>
<feature type="binding site" evidence="6">
    <location>
        <position position="183"/>
    </location>
    <ligand>
        <name>Ca(2+)</name>
        <dbReference type="ChEBI" id="CHEBI:29108"/>
    </ligand>
</feature>
<name>A0AB39ZA67_DROSZ</name>
<dbReference type="GO" id="GO:0045134">
    <property type="term" value="F:UDP phosphatase activity"/>
    <property type="evidence" value="ECO:0007669"/>
    <property type="project" value="TreeGrafter"/>
</dbReference>
<proteinExistence type="inferred from homology"/>
<gene>
    <name evidence="9" type="primary">LOC108010644</name>
</gene>
<dbReference type="PANTHER" id="PTHR13023:SF3">
    <property type="entry name" value="SOLUBLE CALCIUM-ACTIVATED NUCLEOTIDASE 1"/>
    <property type="match status" value="1"/>
</dbReference>
<dbReference type="InterPro" id="IPR009283">
    <property type="entry name" value="Apyrase"/>
</dbReference>
<evidence type="ECO:0000256" key="2">
    <source>
        <dbReference type="ARBA" id="ARBA00022723"/>
    </source>
</evidence>
<dbReference type="GO" id="GO:0005509">
    <property type="term" value="F:calcium ion binding"/>
    <property type="evidence" value="ECO:0007669"/>
    <property type="project" value="InterPro"/>
</dbReference>
<evidence type="ECO:0000256" key="3">
    <source>
        <dbReference type="ARBA" id="ARBA00022801"/>
    </source>
</evidence>
<dbReference type="Gene3D" id="2.120.10.100">
    <property type="entry name" value="Apyrase"/>
    <property type="match status" value="1"/>
</dbReference>
<keyword evidence="7" id="KW-1133">Transmembrane helix</keyword>
<dbReference type="PANTHER" id="PTHR13023">
    <property type="entry name" value="APYRASE"/>
    <property type="match status" value="1"/>
</dbReference>
<accession>A0AB39ZA67</accession>
<feature type="binding site" evidence="6">
    <location>
        <position position="415"/>
    </location>
    <ligand>
        <name>Ca(2+)</name>
        <dbReference type="ChEBI" id="CHEBI:29108"/>
    </ligand>
</feature>
<dbReference type="GO" id="GO:0004382">
    <property type="term" value="F:GDP phosphatase activity"/>
    <property type="evidence" value="ECO:0007669"/>
    <property type="project" value="TreeGrafter"/>
</dbReference>
<dbReference type="RefSeq" id="XP_016931032.4">
    <property type="nucleotide sequence ID" value="XM_017075543.4"/>
</dbReference>
<keyword evidence="7" id="KW-0812">Transmembrane</keyword>
<keyword evidence="7" id="KW-0472">Membrane</keyword>
<dbReference type="InterPro" id="IPR036258">
    <property type="entry name" value="Apyrase_sf"/>
</dbReference>
<feature type="binding site" evidence="6">
    <location>
        <position position="300"/>
    </location>
    <ligand>
        <name>Ca(2+)</name>
        <dbReference type="ChEBI" id="CHEBI:29108"/>
    </ligand>
</feature>
<evidence type="ECO:0000313" key="9">
    <source>
        <dbReference type="RefSeq" id="XP_016931032.4"/>
    </source>
</evidence>
<keyword evidence="8" id="KW-1185">Reference proteome</keyword>
<sequence length="420" mass="47838">MQSPAFAYRELADHSPRAMYMRDWRSALRTPTYRIGNRTVRFNYHFALLIACALILALLFYFSRQGSHSSSSSDGYWLRRGFTEARSLDNGAVDHVYNATYPLTPPMVLRSGVINYRIAMIADLDTNSKVTKSDGSITWRSYLKKGYLTYTVARAEIQISWDDGAPTVLESAFSLKGRGMELSELVTFDGRLLSFDDRTGLIYEIVNDKPIPWVILLDGDGHSAKGFKSEWATVKQQTLYVGSMGKEWTTSAGDFENNNPMYVKAISPSGEVRSLNWVDNFKQLRLQSQQITWPGYMIHESGTWSDEKHRWFFLPRRCSKEKYNETKDEYMGCNVLVSADESFTNIDTVRLDPENTTPTHGFSSFKFLPGTDDSIIVALKSEELNGKTATFITAFDITGKTLLPEVRIETDYKYEGFEFI</sequence>
<dbReference type="Proteomes" id="UP001652628">
    <property type="component" value="Chromosome 3"/>
</dbReference>
<evidence type="ECO:0000313" key="8">
    <source>
        <dbReference type="Proteomes" id="UP001652628"/>
    </source>
</evidence>
<keyword evidence="4 6" id="KW-0106">Calcium</keyword>
<evidence type="ECO:0000256" key="4">
    <source>
        <dbReference type="ARBA" id="ARBA00022837"/>
    </source>
</evidence>
<dbReference type="Pfam" id="PF06079">
    <property type="entry name" value="Apyrase"/>
    <property type="match status" value="1"/>
</dbReference>
<keyword evidence="3" id="KW-0378">Hydrolase</keyword>
<protein>
    <submittedName>
        <fullName evidence="9">Apyrase</fullName>
    </submittedName>
</protein>
<keyword evidence="2 6" id="KW-0479">Metal-binding</keyword>
<evidence type="ECO:0000256" key="1">
    <source>
        <dbReference type="ARBA" id="ARBA00001913"/>
    </source>
</evidence>
<dbReference type="GO" id="GO:0030166">
    <property type="term" value="P:proteoglycan biosynthetic process"/>
    <property type="evidence" value="ECO:0007669"/>
    <property type="project" value="TreeGrafter"/>
</dbReference>
<dbReference type="GeneID" id="108010644"/>
<dbReference type="GO" id="GO:0090729">
    <property type="term" value="F:toxin activity"/>
    <property type="evidence" value="ECO:0007669"/>
    <property type="project" value="UniProtKB-KW"/>
</dbReference>
<feature type="binding site" evidence="6">
    <location>
        <position position="230"/>
    </location>
    <ligand>
        <name>Ca(2+)</name>
        <dbReference type="ChEBI" id="CHEBI:29108"/>
    </ligand>
</feature>
<comment type="cofactor">
    <cofactor evidence="1 6">
        <name>Ca(2+)</name>
        <dbReference type="ChEBI" id="CHEBI:29108"/>
    </cofactor>
</comment>
<organism evidence="8 9">
    <name type="scientific">Drosophila suzukii</name>
    <name type="common">Spotted-wing drosophila fruit fly</name>
    <dbReference type="NCBI Taxonomy" id="28584"/>
    <lineage>
        <taxon>Eukaryota</taxon>
        <taxon>Metazoa</taxon>
        <taxon>Ecdysozoa</taxon>
        <taxon>Arthropoda</taxon>
        <taxon>Hexapoda</taxon>
        <taxon>Insecta</taxon>
        <taxon>Pterygota</taxon>
        <taxon>Neoptera</taxon>
        <taxon>Endopterygota</taxon>
        <taxon>Diptera</taxon>
        <taxon>Brachycera</taxon>
        <taxon>Muscomorpha</taxon>
        <taxon>Ephydroidea</taxon>
        <taxon>Drosophilidae</taxon>
        <taxon>Drosophila</taxon>
        <taxon>Sophophora</taxon>
    </lineage>
</organism>
<feature type="binding site" evidence="6">
    <location>
        <position position="184"/>
    </location>
    <ligand>
        <name>Ca(2+)</name>
        <dbReference type="ChEBI" id="CHEBI:29108"/>
    </ligand>
</feature>
<dbReference type="GO" id="GO:0004050">
    <property type="term" value="F:apyrase activity"/>
    <property type="evidence" value="ECO:0007669"/>
    <property type="project" value="UniProtKB-EC"/>
</dbReference>
<evidence type="ECO:0000256" key="7">
    <source>
        <dbReference type="SAM" id="Phobius"/>
    </source>
</evidence>